<keyword evidence="3" id="KW-0804">Transcription</keyword>
<feature type="domain" description="HTH gntR-type" evidence="4">
    <location>
        <begin position="17"/>
        <end position="84"/>
    </location>
</feature>
<protein>
    <submittedName>
        <fullName evidence="5">FCD domain-containing protein</fullName>
    </submittedName>
</protein>
<evidence type="ECO:0000313" key="5">
    <source>
        <dbReference type="EMBL" id="RUR70443.1"/>
    </source>
</evidence>
<organism evidence="5 6">
    <name type="scientific">Variovorax guangxiensis</name>
    <dbReference type="NCBI Taxonomy" id="1775474"/>
    <lineage>
        <taxon>Bacteria</taxon>
        <taxon>Pseudomonadati</taxon>
        <taxon>Pseudomonadota</taxon>
        <taxon>Betaproteobacteria</taxon>
        <taxon>Burkholderiales</taxon>
        <taxon>Comamonadaceae</taxon>
        <taxon>Variovorax</taxon>
    </lineage>
</organism>
<evidence type="ECO:0000256" key="1">
    <source>
        <dbReference type="ARBA" id="ARBA00023015"/>
    </source>
</evidence>
<dbReference type="CDD" id="cd07377">
    <property type="entry name" value="WHTH_GntR"/>
    <property type="match status" value="1"/>
</dbReference>
<proteinExistence type="predicted"/>
<dbReference type="Gene3D" id="1.10.10.10">
    <property type="entry name" value="Winged helix-like DNA-binding domain superfamily/Winged helix DNA-binding domain"/>
    <property type="match status" value="1"/>
</dbReference>
<keyword evidence="1" id="KW-0805">Transcription regulation</keyword>
<dbReference type="RefSeq" id="WP_126024565.1">
    <property type="nucleotide sequence ID" value="NZ_RXFT01000013.1"/>
</dbReference>
<keyword evidence="2" id="KW-0238">DNA-binding</keyword>
<dbReference type="SMART" id="SM00345">
    <property type="entry name" value="HTH_GNTR"/>
    <property type="match status" value="1"/>
</dbReference>
<dbReference type="SUPFAM" id="SSF46785">
    <property type="entry name" value="Winged helix' DNA-binding domain"/>
    <property type="match status" value="1"/>
</dbReference>
<sequence>MHKIQSMQKMQTAQREPTLVDQALARLRHDVLSGTFAAGTKLKVDDLQNAYGFSSSPLREALSRLSQEGLVTADERRGFRVALLSAADMADITHMRLMLDVQALRDSIQRGDDAWEGNVVAAFHRLELVESRLSDGPVILDDTWADLHRGFHLSLLAACASQRQLRWSESLFDQAERYRRFSGRFRKTLKRKTNEHRRILDAALKRDADTACALLEEHMLGTLRNVEAILKDGVPPVP</sequence>
<dbReference type="InterPro" id="IPR008920">
    <property type="entry name" value="TF_FadR/GntR_C"/>
</dbReference>
<dbReference type="Proteomes" id="UP000281118">
    <property type="component" value="Unassembled WGS sequence"/>
</dbReference>
<dbReference type="GO" id="GO:0003677">
    <property type="term" value="F:DNA binding"/>
    <property type="evidence" value="ECO:0007669"/>
    <property type="project" value="UniProtKB-KW"/>
</dbReference>
<dbReference type="EMBL" id="RXFT01000013">
    <property type="protein sequence ID" value="RUR70443.1"/>
    <property type="molecule type" value="Genomic_DNA"/>
</dbReference>
<evidence type="ECO:0000256" key="2">
    <source>
        <dbReference type="ARBA" id="ARBA00023125"/>
    </source>
</evidence>
<dbReference type="SMART" id="SM00895">
    <property type="entry name" value="FCD"/>
    <property type="match status" value="1"/>
</dbReference>
<dbReference type="Pfam" id="PF07729">
    <property type="entry name" value="FCD"/>
    <property type="match status" value="1"/>
</dbReference>
<evidence type="ECO:0000256" key="3">
    <source>
        <dbReference type="ARBA" id="ARBA00023163"/>
    </source>
</evidence>
<dbReference type="Gene3D" id="1.20.120.530">
    <property type="entry name" value="GntR ligand-binding domain-like"/>
    <property type="match status" value="1"/>
</dbReference>
<dbReference type="SUPFAM" id="SSF48008">
    <property type="entry name" value="GntR ligand-binding domain-like"/>
    <property type="match status" value="1"/>
</dbReference>
<dbReference type="InterPro" id="IPR000524">
    <property type="entry name" value="Tscrpt_reg_HTH_GntR"/>
</dbReference>
<evidence type="ECO:0000313" key="6">
    <source>
        <dbReference type="Proteomes" id="UP000281118"/>
    </source>
</evidence>
<dbReference type="AlphaFoldDB" id="A0A3S1F4K5"/>
<dbReference type="GO" id="GO:0003700">
    <property type="term" value="F:DNA-binding transcription factor activity"/>
    <property type="evidence" value="ECO:0007669"/>
    <property type="project" value="InterPro"/>
</dbReference>
<dbReference type="InterPro" id="IPR036388">
    <property type="entry name" value="WH-like_DNA-bd_sf"/>
</dbReference>
<dbReference type="PANTHER" id="PTHR43537:SF20">
    <property type="entry name" value="HTH-TYPE TRANSCRIPTIONAL REPRESSOR GLAR"/>
    <property type="match status" value="1"/>
</dbReference>
<evidence type="ECO:0000259" key="4">
    <source>
        <dbReference type="PROSITE" id="PS50949"/>
    </source>
</evidence>
<gene>
    <name evidence="5" type="ORF">EJP67_25635</name>
</gene>
<dbReference type="Pfam" id="PF00392">
    <property type="entry name" value="GntR"/>
    <property type="match status" value="1"/>
</dbReference>
<dbReference type="InterPro" id="IPR011711">
    <property type="entry name" value="GntR_C"/>
</dbReference>
<accession>A0A3S1F4K5</accession>
<reference evidence="5 6" key="1">
    <citation type="submission" date="2018-12" db="EMBL/GenBank/DDBJ databases">
        <title>The genome sequences of Variovorax guangxiensis DSM 27352.</title>
        <authorList>
            <person name="Gao J."/>
            <person name="Sun J."/>
        </authorList>
    </citation>
    <scope>NUCLEOTIDE SEQUENCE [LARGE SCALE GENOMIC DNA]</scope>
    <source>
        <strain evidence="5 6">DSM 27352</strain>
    </source>
</reference>
<dbReference type="PROSITE" id="PS50949">
    <property type="entry name" value="HTH_GNTR"/>
    <property type="match status" value="1"/>
</dbReference>
<comment type="caution">
    <text evidence="5">The sequence shown here is derived from an EMBL/GenBank/DDBJ whole genome shotgun (WGS) entry which is preliminary data.</text>
</comment>
<dbReference type="InterPro" id="IPR036390">
    <property type="entry name" value="WH_DNA-bd_sf"/>
</dbReference>
<dbReference type="OrthoDB" id="9799812at2"/>
<name>A0A3S1F4K5_9BURK</name>
<dbReference type="PANTHER" id="PTHR43537">
    <property type="entry name" value="TRANSCRIPTIONAL REGULATOR, GNTR FAMILY"/>
    <property type="match status" value="1"/>
</dbReference>